<feature type="transmembrane region" description="Helical" evidence="1">
    <location>
        <begin position="75"/>
        <end position="94"/>
    </location>
</feature>
<feature type="transmembrane region" description="Helical" evidence="1">
    <location>
        <begin position="114"/>
        <end position="134"/>
    </location>
</feature>
<dbReference type="EMBL" id="JBCITK010000001">
    <property type="protein sequence ID" value="MEN0644475.1"/>
    <property type="molecule type" value="Genomic_DNA"/>
</dbReference>
<organism evidence="2 3">
    <name type="scientific">Alkalicoccobacillus gibsonii</name>
    <dbReference type="NCBI Taxonomy" id="79881"/>
    <lineage>
        <taxon>Bacteria</taxon>
        <taxon>Bacillati</taxon>
        <taxon>Bacillota</taxon>
        <taxon>Bacilli</taxon>
        <taxon>Bacillales</taxon>
        <taxon>Bacillaceae</taxon>
        <taxon>Alkalicoccobacillus</taxon>
    </lineage>
</organism>
<evidence type="ECO:0000313" key="2">
    <source>
        <dbReference type="EMBL" id="MEN0644475.1"/>
    </source>
</evidence>
<evidence type="ECO:0000313" key="3">
    <source>
        <dbReference type="Proteomes" id="UP001418796"/>
    </source>
</evidence>
<name>A0ABU9VL99_9BACI</name>
<gene>
    <name evidence="2" type="ORF">MKY91_15085</name>
</gene>
<dbReference type="Pfam" id="PF04854">
    <property type="entry name" value="DUF624"/>
    <property type="match status" value="1"/>
</dbReference>
<feature type="transmembrane region" description="Helical" evidence="1">
    <location>
        <begin position="20"/>
        <end position="41"/>
    </location>
</feature>
<comment type="caution">
    <text evidence="2">The sequence shown here is derived from an EMBL/GenBank/DDBJ whole genome shotgun (WGS) entry which is preliminary data.</text>
</comment>
<reference evidence="2 3" key="1">
    <citation type="submission" date="2024-03" db="EMBL/GenBank/DDBJ databases">
        <title>Bacilli Hybrid Assemblies.</title>
        <authorList>
            <person name="Kovac J."/>
        </authorList>
    </citation>
    <scope>NUCLEOTIDE SEQUENCE [LARGE SCALE GENOMIC DNA]</scope>
    <source>
        <strain evidence="2 3">FSL R7-0666</strain>
    </source>
</reference>
<proteinExistence type="predicted"/>
<accession>A0ABU9VL99</accession>
<keyword evidence="3" id="KW-1185">Reference proteome</keyword>
<dbReference type="Proteomes" id="UP001418796">
    <property type="component" value="Unassembled WGS sequence"/>
</dbReference>
<dbReference type="RefSeq" id="WP_343131159.1">
    <property type="nucleotide sequence ID" value="NZ_JBCITK010000001.1"/>
</dbReference>
<sequence length="219" mass="25231">MEMNRLFTGIYNLCKWITYFFWLNLFWVGGTLLGGIVLGFMPSTTAVFAIAQRTAAGEEDIPLFKTFVREYRQSFLRSNGVGGILFVISAIWYIDFMFVRQWEGAFHSVMHVALIVIGLSIGMLMMYVFPVLVHDQMSIKKTLKKALFIGFLHPANMVFLFVSLLSTYYFLIYLPGLIPLVGISFFIHVNMWIAYKGFERIHEMHGKHQRKQADTQASV</sequence>
<protein>
    <submittedName>
        <fullName evidence="2">YesL family protein</fullName>
    </submittedName>
</protein>
<feature type="transmembrane region" description="Helical" evidence="1">
    <location>
        <begin position="146"/>
        <end position="171"/>
    </location>
</feature>
<keyword evidence="1" id="KW-0812">Transmembrane</keyword>
<feature type="transmembrane region" description="Helical" evidence="1">
    <location>
        <begin position="177"/>
        <end position="195"/>
    </location>
</feature>
<keyword evidence="1" id="KW-0472">Membrane</keyword>
<dbReference type="InterPro" id="IPR006938">
    <property type="entry name" value="DUF624"/>
</dbReference>
<keyword evidence="1" id="KW-1133">Transmembrane helix</keyword>
<evidence type="ECO:0000256" key="1">
    <source>
        <dbReference type="SAM" id="Phobius"/>
    </source>
</evidence>